<dbReference type="SUPFAM" id="SSF56235">
    <property type="entry name" value="N-terminal nucleophile aminohydrolases (Ntn hydrolases)"/>
    <property type="match status" value="1"/>
</dbReference>
<dbReference type="FunCoup" id="A0A078ADC0">
    <property type="interactions" value="318"/>
</dbReference>
<dbReference type="GO" id="GO:0005634">
    <property type="term" value="C:nucleus"/>
    <property type="evidence" value="ECO:0007669"/>
    <property type="project" value="UniProtKB-SubCell"/>
</dbReference>
<dbReference type="PANTHER" id="PTHR11599">
    <property type="entry name" value="PROTEASOME SUBUNIT ALPHA/BETA"/>
    <property type="match status" value="1"/>
</dbReference>
<dbReference type="InterPro" id="IPR035206">
    <property type="entry name" value="Proteasome_beta2"/>
</dbReference>
<evidence type="ECO:0000256" key="1">
    <source>
        <dbReference type="ARBA" id="ARBA00022490"/>
    </source>
</evidence>
<dbReference type="InterPro" id="IPR029055">
    <property type="entry name" value="Ntn_hydrolases_N"/>
</dbReference>
<dbReference type="Pfam" id="PF00227">
    <property type="entry name" value="Proteasome"/>
    <property type="match status" value="1"/>
</dbReference>
<sequence length="195" mass="22052">MDSIFGICGKDWVVVACDTAVNRSIFTLKHDDDKILSLNTNKVLACSGEQTDRYQFSNYIQKNLELQAYLTGHELSIEASAQYMRTELAKALRKAPYQVNCLIGGFDHLNGEAKLFWMDYFGTLQQVTKGAHGYAGYFVNSVLDNNYQVNMTLEDGINTLKKCIVELKTRFIMNQPTFIGKIVTKEGIRVINLTE</sequence>
<comment type="similarity">
    <text evidence="4">Belongs to the peptidase T1B family.</text>
</comment>
<accession>A0A078ADC0</accession>
<protein>
    <recommendedName>
        <fullName evidence="4">Proteasome subunit beta</fullName>
    </recommendedName>
</protein>
<evidence type="ECO:0000256" key="3">
    <source>
        <dbReference type="ARBA" id="ARBA00023242"/>
    </source>
</evidence>
<keyword evidence="2 4" id="KW-0647">Proteasome</keyword>
<evidence type="ECO:0000256" key="4">
    <source>
        <dbReference type="RuleBase" id="RU004203"/>
    </source>
</evidence>
<dbReference type="OMA" id="MKRDHDK"/>
<keyword evidence="3 4" id="KW-0539">Nucleus</keyword>
<dbReference type="InterPro" id="IPR001353">
    <property type="entry name" value="Proteasome_sua/b"/>
</dbReference>
<gene>
    <name evidence="5" type="primary">Contig14150.g15078</name>
    <name evidence="5" type="ORF">STYLEM_9231</name>
</gene>
<dbReference type="InterPro" id="IPR023333">
    <property type="entry name" value="Proteasome_suB-type"/>
</dbReference>
<evidence type="ECO:0000256" key="2">
    <source>
        <dbReference type="ARBA" id="ARBA00022942"/>
    </source>
</evidence>
<dbReference type="Gene3D" id="3.60.20.10">
    <property type="entry name" value="Glutamine Phosphoribosylpyrophosphate, subunit 1, domain 1"/>
    <property type="match status" value="1"/>
</dbReference>
<dbReference type="Proteomes" id="UP000039865">
    <property type="component" value="Unassembled WGS sequence"/>
</dbReference>
<proteinExistence type="inferred from homology"/>
<dbReference type="OrthoDB" id="268428at2759"/>
<dbReference type="PROSITE" id="PS51476">
    <property type="entry name" value="PROTEASOME_BETA_2"/>
    <property type="match status" value="1"/>
</dbReference>
<keyword evidence="6" id="KW-1185">Reference proteome</keyword>
<organism evidence="5 6">
    <name type="scientific">Stylonychia lemnae</name>
    <name type="common">Ciliate</name>
    <dbReference type="NCBI Taxonomy" id="5949"/>
    <lineage>
        <taxon>Eukaryota</taxon>
        <taxon>Sar</taxon>
        <taxon>Alveolata</taxon>
        <taxon>Ciliophora</taxon>
        <taxon>Intramacronucleata</taxon>
        <taxon>Spirotrichea</taxon>
        <taxon>Stichotrichia</taxon>
        <taxon>Sporadotrichida</taxon>
        <taxon>Oxytrichidae</taxon>
        <taxon>Stylonychinae</taxon>
        <taxon>Stylonychia</taxon>
    </lineage>
</organism>
<dbReference type="CDD" id="cd03758">
    <property type="entry name" value="proteasome_beta_type_2"/>
    <property type="match status" value="1"/>
</dbReference>
<reference evidence="5 6" key="1">
    <citation type="submission" date="2014-06" db="EMBL/GenBank/DDBJ databases">
        <authorList>
            <person name="Swart Estienne"/>
        </authorList>
    </citation>
    <scope>NUCLEOTIDE SEQUENCE [LARGE SCALE GENOMIC DNA]</scope>
    <source>
        <strain evidence="5 6">130c</strain>
    </source>
</reference>
<comment type="function">
    <text evidence="4">Component of the proteasome, a multicatalytic proteinase complex which is characterized by its ability to cleave peptides with Arg, Phe, Tyr, Leu, and Glu adjacent to the leaving group at neutral or slightly basic pH. The proteasome has an ATP-dependent proteolytic activity.</text>
</comment>
<dbReference type="InParanoid" id="A0A078ADC0"/>
<evidence type="ECO:0000313" key="6">
    <source>
        <dbReference type="Proteomes" id="UP000039865"/>
    </source>
</evidence>
<name>A0A078ADC0_STYLE</name>
<dbReference type="EMBL" id="CCKQ01008769">
    <property type="protein sequence ID" value="CDW80235.1"/>
    <property type="molecule type" value="Genomic_DNA"/>
</dbReference>
<dbReference type="GO" id="GO:0005839">
    <property type="term" value="C:proteasome core complex"/>
    <property type="evidence" value="ECO:0007669"/>
    <property type="project" value="InterPro"/>
</dbReference>
<dbReference type="GO" id="GO:0005737">
    <property type="term" value="C:cytoplasm"/>
    <property type="evidence" value="ECO:0007669"/>
    <property type="project" value="UniProtKB-SubCell"/>
</dbReference>
<keyword evidence="1 4" id="KW-0963">Cytoplasm</keyword>
<dbReference type="AlphaFoldDB" id="A0A078ADC0"/>
<dbReference type="InterPro" id="IPR050115">
    <property type="entry name" value="Proteasome_alpha"/>
</dbReference>
<comment type="subcellular location">
    <subcellularLocation>
        <location evidence="4">Cytoplasm</location>
    </subcellularLocation>
    <subcellularLocation>
        <location evidence="4">Nucleus</location>
    </subcellularLocation>
</comment>
<dbReference type="GO" id="GO:0010498">
    <property type="term" value="P:proteasomal protein catabolic process"/>
    <property type="evidence" value="ECO:0007669"/>
    <property type="project" value="InterPro"/>
</dbReference>
<comment type="subunit">
    <text evidence="4">Component of the proteasome complex.</text>
</comment>
<evidence type="ECO:0000313" key="5">
    <source>
        <dbReference type="EMBL" id="CDW80235.1"/>
    </source>
</evidence>